<evidence type="ECO:0000313" key="4">
    <source>
        <dbReference type="Proteomes" id="UP000324585"/>
    </source>
</evidence>
<feature type="domain" description="DUF4460" evidence="2">
    <location>
        <begin position="32"/>
        <end position="74"/>
    </location>
</feature>
<sequence length="631" mass="69751">MLGVLRLRSVAGQCSTRRSSRWMSHEAEHEALEQLIKPTMRQLYRKVHPDLFVGTPHQRVNEQSLQTLHTALEQQRAWAVAWRNASVANHPHSVADLLKLKNAKHSIVFFYRDHTRGGGSNSNSSSVSDSEGNRIPSPDVNYCKVSVILQPLEFERTFKDLLEQLRIPPPPAPVLNKFSVRAQQEASSSFTERQRGFSFGAARKPMHHASASSRKSELLDFIQHAADALHKARTAPQYAQHADTGPNSRQDQEKGEQFSDTITDSAWIQLLALRRARGVYAHFDESIPHTNLGFRSRLSARLNDALAQIHPMHSTCHGQNPHEILSGALICLSATSETSLVPISTGSGSDRKETGLVLARLGGMASLERWKALLGSSELINACAAMRHDAKVINEMEISAALGLGVKQVFLQLDTGNLGEAADVGSQGEDSALASVHFRRVVKSARHADEYQRFLKSLTLAASKSSFAHSMLSSSLRQCSLMVSPSRQGFLDPKGAEFLAHAAHGVFSVSLVCTPEQVLDHLVEHADEVAAVHSHRLREQQRIDAAAHALGVRSIERETVDSTPASRPRSAASTDEQALYTVSEREFHGAIQRIKRVAGFLRPFLAHTRLVIGRQYALNVRERRITIPHDF</sequence>
<reference evidence="4" key="1">
    <citation type="journal article" date="2019" name="Nat. Commun.">
        <title>Expansion of phycobilisome linker gene families in mesophilic red algae.</title>
        <authorList>
            <person name="Lee J."/>
            <person name="Kim D."/>
            <person name="Bhattacharya D."/>
            <person name="Yoon H.S."/>
        </authorList>
    </citation>
    <scope>NUCLEOTIDE SEQUENCE [LARGE SCALE GENOMIC DNA]</scope>
    <source>
        <strain evidence="4">CCMP 1328</strain>
    </source>
</reference>
<dbReference type="EMBL" id="VRMN01000001">
    <property type="protein sequence ID" value="KAA8497963.1"/>
    <property type="molecule type" value="Genomic_DNA"/>
</dbReference>
<dbReference type="Proteomes" id="UP000324585">
    <property type="component" value="Unassembled WGS sequence"/>
</dbReference>
<feature type="region of interest" description="Disordered" evidence="1">
    <location>
        <begin position="232"/>
        <end position="258"/>
    </location>
</feature>
<gene>
    <name evidence="3" type="ORF">FVE85_5548</name>
</gene>
<dbReference type="OrthoDB" id="2097874at2759"/>
<organism evidence="3 4">
    <name type="scientific">Porphyridium purpureum</name>
    <name type="common">Red alga</name>
    <name type="synonym">Porphyridium cruentum</name>
    <dbReference type="NCBI Taxonomy" id="35688"/>
    <lineage>
        <taxon>Eukaryota</taxon>
        <taxon>Rhodophyta</taxon>
        <taxon>Bangiophyceae</taxon>
        <taxon>Porphyridiales</taxon>
        <taxon>Porphyridiaceae</taxon>
        <taxon>Porphyridium</taxon>
    </lineage>
</organism>
<dbReference type="PANTHER" id="PTHR31596:SF1">
    <property type="entry name" value="T-CELL ACTIVATION INHIBITOR, MITOCHONDRIAL"/>
    <property type="match status" value="1"/>
</dbReference>
<evidence type="ECO:0000256" key="1">
    <source>
        <dbReference type="SAM" id="MobiDB-lite"/>
    </source>
</evidence>
<dbReference type="OMA" id="NHERMER"/>
<evidence type="ECO:0000259" key="2">
    <source>
        <dbReference type="Pfam" id="PF14687"/>
    </source>
</evidence>
<accession>A0A5J4Z4W3</accession>
<dbReference type="AlphaFoldDB" id="A0A5J4Z4W3"/>
<proteinExistence type="predicted"/>
<evidence type="ECO:0000313" key="3">
    <source>
        <dbReference type="EMBL" id="KAA8497963.1"/>
    </source>
</evidence>
<dbReference type="Pfam" id="PF14687">
    <property type="entry name" value="DUF4460"/>
    <property type="match status" value="1"/>
</dbReference>
<dbReference type="GO" id="GO:0005739">
    <property type="term" value="C:mitochondrion"/>
    <property type="evidence" value="ECO:0007669"/>
    <property type="project" value="TreeGrafter"/>
</dbReference>
<keyword evidence="4" id="KW-1185">Reference proteome</keyword>
<protein>
    <recommendedName>
        <fullName evidence="2">DUF4460 domain-containing protein</fullName>
    </recommendedName>
</protein>
<dbReference type="InterPro" id="IPR027986">
    <property type="entry name" value="TCAIM"/>
</dbReference>
<name>A0A5J4Z4W3_PORPP</name>
<dbReference type="PANTHER" id="PTHR31596">
    <property type="entry name" value="T-CELL ACTIVATION INHIBITOR, MITOCHONDRIAL"/>
    <property type="match status" value="1"/>
</dbReference>
<comment type="caution">
    <text evidence="3">The sequence shown here is derived from an EMBL/GenBank/DDBJ whole genome shotgun (WGS) entry which is preliminary data.</text>
</comment>
<dbReference type="InterPro" id="IPR028031">
    <property type="entry name" value="DUF4460"/>
</dbReference>